<dbReference type="GO" id="GO:0000103">
    <property type="term" value="P:sulfate assimilation"/>
    <property type="evidence" value="ECO:0007669"/>
    <property type="project" value="TreeGrafter"/>
</dbReference>
<dbReference type="Pfam" id="PF00459">
    <property type="entry name" value="Inositol_P"/>
    <property type="match status" value="1"/>
</dbReference>
<name>A0AA38VCZ0_9PEZI</name>
<proteinExistence type="inferred from homology"/>
<organism evidence="7 8">
    <name type="scientific">Coniochaeta hoffmannii</name>
    <dbReference type="NCBI Taxonomy" id="91930"/>
    <lineage>
        <taxon>Eukaryota</taxon>
        <taxon>Fungi</taxon>
        <taxon>Dikarya</taxon>
        <taxon>Ascomycota</taxon>
        <taxon>Pezizomycotina</taxon>
        <taxon>Sordariomycetes</taxon>
        <taxon>Sordariomycetidae</taxon>
        <taxon>Coniochaetales</taxon>
        <taxon>Coniochaetaceae</taxon>
        <taxon>Coniochaeta</taxon>
    </lineage>
</organism>
<dbReference type="AlphaFoldDB" id="A0AA38VCZ0"/>
<dbReference type="GO" id="GO:0046872">
    <property type="term" value="F:metal ion binding"/>
    <property type="evidence" value="ECO:0007669"/>
    <property type="project" value="UniProtKB-KW"/>
</dbReference>
<keyword evidence="3 6" id="KW-0479">Metal-binding</keyword>
<dbReference type="PRINTS" id="PR00377">
    <property type="entry name" value="IMPHPHTASES"/>
</dbReference>
<accession>A0AA38VCZ0</accession>
<evidence type="ECO:0000313" key="7">
    <source>
        <dbReference type="EMBL" id="KAJ9130343.1"/>
    </source>
</evidence>
<dbReference type="Proteomes" id="UP001174691">
    <property type="component" value="Unassembled WGS sequence"/>
</dbReference>
<evidence type="ECO:0000256" key="1">
    <source>
        <dbReference type="ARBA" id="ARBA00001946"/>
    </source>
</evidence>
<dbReference type="EMBL" id="JANBVN010000274">
    <property type="protein sequence ID" value="KAJ9130343.1"/>
    <property type="molecule type" value="Genomic_DNA"/>
</dbReference>
<evidence type="ECO:0000256" key="5">
    <source>
        <dbReference type="ARBA" id="ARBA00022842"/>
    </source>
</evidence>
<keyword evidence="4" id="KW-0378">Hydrolase</keyword>
<dbReference type="PANTHER" id="PTHR43200">
    <property type="entry name" value="PHOSPHATASE"/>
    <property type="match status" value="1"/>
</dbReference>
<evidence type="ECO:0000256" key="6">
    <source>
        <dbReference type="PIRSR" id="PIRSR600760-2"/>
    </source>
</evidence>
<comment type="similarity">
    <text evidence="2">Belongs to the inositol monophosphatase superfamily.</text>
</comment>
<comment type="caution">
    <text evidence="7">The sequence shown here is derived from an EMBL/GenBank/DDBJ whole genome shotgun (WGS) entry which is preliminary data.</text>
</comment>
<protein>
    <submittedName>
        <fullName evidence="7">Carbohydrate phosphatase</fullName>
    </submittedName>
</protein>
<comment type="cofactor">
    <cofactor evidence="1 6">
        <name>Mg(2+)</name>
        <dbReference type="ChEBI" id="CHEBI:18420"/>
    </cofactor>
</comment>
<keyword evidence="5 6" id="KW-0460">Magnesium</keyword>
<dbReference type="PANTHER" id="PTHR43200:SF2">
    <property type="entry name" value="3'(2'),5'-BISPHOSPHATE NUCLEOTIDASE"/>
    <property type="match status" value="1"/>
</dbReference>
<dbReference type="InterPro" id="IPR051090">
    <property type="entry name" value="Inositol_monoP_superfamily"/>
</dbReference>
<dbReference type="SUPFAM" id="SSF56655">
    <property type="entry name" value="Carbohydrate phosphatase"/>
    <property type="match status" value="1"/>
</dbReference>
<evidence type="ECO:0000256" key="2">
    <source>
        <dbReference type="ARBA" id="ARBA00009759"/>
    </source>
</evidence>
<feature type="binding site" evidence="6">
    <location>
        <position position="127"/>
    </location>
    <ligand>
        <name>Mg(2+)</name>
        <dbReference type="ChEBI" id="CHEBI:18420"/>
        <label>1</label>
        <note>catalytic</note>
    </ligand>
</feature>
<feature type="binding site" evidence="6">
    <location>
        <position position="288"/>
    </location>
    <ligand>
        <name>Mg(2+)</name>
        <dbReference type="ChEBI" id="CHEBI:18420"/>
        <label>1</label>
        <note>catalytic</note>
    </ligand>
</feature>
<feature type="binding site" evidence="6">
    <location>
        <position position="129"/>
    </location>
    <ligand>
        <name>Mg(2+)</name>
        <dbReference type="ChEBI" id="CHEBI:18420"/>
        <label>1</label>
        <note>catalytic</note>
    </ligand>
</feature>
<reference evidence="7" key="1">
    <citation type="submission" date="2022-07" db="EMBL/GenBank/DDBJ databases">
        <title>Fungi with potential for degradation of polypropylene.</title>
        <authorList>
            <person name="Gostincar C."/>
        </authorList>
    </citation>
    <scope>NUCLEOTIDE SEQUENCE</scope>
    <source>
        <strain evidence="7">EXF-13287</strain>
    </source>
</reference>
<feature type="binding site" evidence="6">
    <location>
        <position position="70"/>
    </location>
    <ligand>
        <name>Mg(2+)</name>
        <dbReference type="ChEBI" id="CHEBI:18420"/>
        <label>1</label>
        <note>catalytic</note>
    </ligand>
</feature>
<evidence type="ECO:0000256" key="3">
    <source>
        <dbReference type="ARBA" id="ARBA00022723"/>
    </source>
</evidence>
<evidence type="ECO:0000256" key="4">
    <source>
        <dbReference type="ARBA" id="ARBA00022801"/>
    </source>
</evidence>
<dbReference type="GO" id="GO:0008441">
    <property type="term" value="F:3'(2'),5'-bisphosphate nucleotidase activity"/>
    <property type="evidence" value="ECO:0007669"/>
    <property type="project" value="TreeGrafter"/>
</dbReference>
<dbReference type="Gene3D" id="3.40.190.80">
    <property type="match status" value="1"/>
</dbReference>
<dbReference type="InterPro" id="IPR000760">
    <property type="entry name" value="Inositol_monophosphatase-like"/>
</dbReference>
<feature type="binding site" evidence="6">
    <location>
        <position position="130"/>
    </location>
    <ligand>
        <name>Mg(2+)</name>
        <dbReference type="ChEBI" id="CHEBI:18420"/>
        <label>1</label>
        <note>catalytic</note>
    </ligand>
</feature>
<dbReference type="CDD" id="cd01517">
    <property type="entry name" value="PAP_phosphatase"/>
    <property type="match status" value="1"/>
</dbReference>
<keyword evidence="8" id="KW-1185">Reference proteome</keyword>
<dbReference type="Gene3D" id="3.30.540.10">
    <property type="entry name" value="Fructose-1,6-Bisphosphatase, subunit A, domain 1"/>
    <property type="match status" value="1"/>
</dbReference>
<gene>
    <name evidence="7" type="ORF">NKR19_g9926</name>
</gene>
<evidence type="ECO:0000313" key="8">
    <source>
        <dbReference type="Proteomes" id="UP001174691"/>
    </source>
</evidence>
<sequence>MDSPYRSELLAAISAVQRAAALSQSLISSRDKGTIQKDDLSPVTVGDFAIQALLTAALHDSFPDDGFVGEESAAELRSDPALRARVWGAVTEFAAVVPGSEERMCEMIDWCGSGTPDQAGKRVWVFDPIDGTKTFVQGQMYAINVALLVGGKQVLSVVGSPTLAVDAKAPIMNDSVDPTGRGSILFAVKGYGAYVRPLPGSPEEVEIRRLEPVAEGLALPDLRLVTSVYMADSGADDVHKAVAEKLGIAYPGSDLLAWVVRWVSLALGLANTTVWVYKRRDRLAKIWDHAGAMLLFEEAGGKITDVDGKDIDLSVGRKMTANYGWVAAPKHLHGAVLNAVQETLREQGRNDLLAQ</sequence>